<accession>A0A835NBN6</accession>
<dbReference type="Gene3D" id="1.25.10.10">
    <property type="entry name" value="Leucine-rich Repeat Variant"/>
    <property type="match status" value="1"/>
</dbReference>
<dbReference type="AlphaFoldDB" id="A0A835NBN6"/>
<dbReference type="PANTHER" id="PTHR13102:SF0">
    <property type="entry name" value="NUCLEOLAR PROTEIN 9"/>
    <property type="match status" value="1"/>
</dbReference>
<dbReference type="InterPro" id="IPR040000">
    <property type="entry name" value="NOP9"/>
</dbReference>
<dbReference type="InterPro" id="IPR016024">
    <property type="entry name" value="ARM-type_fold"/>
</dbReference>
<dbReference type="EMBL" id="JADGMS010000001">
    <property type="protein sequence ID" value="KAF9689844.1"/>
    <property type="molecule type" value="Genomic_DNA"/>
</dbReference>
<dbReference type="PANTHER" id="PTHR13102">
    <property type="entry name" value="NUCLEOLAR PROTEIN 9"/>
    <property type="match status" value="1"/>
</dbReference>
<protein>
    <submittedName>
        <fullName evidence="1">Uncharacterized protein</fullName>
    </submittedName>
</protein>
<dbReference type="GO" id="GO:0003723">
    <property type="term" value="F:RNA binding"/>
    <property type="evidence" value="ECO:0007669"/>
    <property type="project" value="InterPro"/>
</dbReference>
<dbReference type="GO" id="GO:0005730">
    <property type="term" value="C:nucleolus"/>
    <property type="evidence" value="ECO:0007669"/>
    <property type="project" value="TreeGrafter"/>
</dbReference>
<gene>
    <name evidence="1" type="ORF">SADUNF_Sadunf01G0134700</name>
</gene>
<dbReference type="GO" id="GO:0000056">
    <property type="term" value="P:ribosomal small subunit export from nucleus"/>
    <property type="evidence" value="ECO:0007669"/>
    <property type="project" value="TreeGrafter"/>
</dbReference>
<dbReference type="InterPro" id="IPR011989">
    <property type="entry name" value="ARM-like"/>
</dbReference>
<keyword evidence="2" id="KW-1185">Reference proteome</keyword>
<dbReference type="OrthoDB" id="10597207at2759"/>
<evidence type="ECO:0000313" key="1">
    <source>
        <dbReference type="EMBL" id="KAF9689844.1"/>
    </source>
</evidence>
<dbReference type="GO" id="GO:0030686">
    <property type="term" value="C:90S preribosome"/>
    <property type="evidence" value="ECO:0007669"/>
    <property type="project" value="TreeGrafter"/>
</dbReference>
<dbReference type="GO" id="GO:0000447">
    <property type="term" value="P:endonucleolytic cleavage in ITS1 to separate SSU-rRNA from 5.8S rRNA and LSU-rRNA from tricistronic rRNA transcript (SSU-rRNA, 5.8S rRNA, LSU-rRNA)"/>
    <property type="evidence" value="ECO:0007669"/>
    <property type="project" value="TreeGrafter"/>
</dbReference>
<dbReference type="SUPFAM" id="SSF48371">
    <property type="entry name" value="ARM repeat"/>
    <property type="match status" value="1"/>
</dbReference>
<dbReference type="Proteomes" id="UP000657918">
    <property type="component" value="Unassembled WGS sequence"/>
</dbReference>
<evidence type="ECO:0000313" key="2">
    <source>
        <dbReference type="Proteomes" id="UP000657918"/>
    </source>
</evidence>
<dbReference type="GO" id="GO:0000472">
    <property type="term" value="P:endonucleolytic cleavage to generate mature 5'-end of SSU-rRNA from (SSU-rRNA, 5.8S rRNA, LSU-rRNA)"/>
    <property type="evidence" value="ECO:0007669"/>
    <property type="project" value="TreeGrafter"/>
</dbReference>
<organism evidence="1 2">
    <name type="scientific">Salix dunnii</name>
    <dbReference type="NCBI Taxonomy" id="1413687"/>
    <lineage>
        <taxon>Eukaryota</taxon>
        <taxon>Viridiplantae</taxon>
        <taxon>Streptophyta</taxon>
        <taxon>Embryophyta</taxon>
        <taxon>Tracheophyta</taxon>
        <taxon>Spermatophyta</taxon>
        <taxon>Magnoliopsida</taxon>
        <taxon>eudicotyledons</taxon>
        <taxon>Gunneridae</taxon>
        <taxon>Pentapetalae</taxon>
        <taxon>rosids</taxon>
        <taxon>fabids</taxon>
        <taxon>Malpighiales</taxon>
        <taxon>Salicaceae</taxon>
        <taxon>Saliceae</taxon>
        <taxon>Salix</taxon>
    </lineage>
</organism>
<comment type="caution">
    <text evidence="1">The sequence shown here is derived from an EMBL/GenBank/DDBJ whole genome shotgun (WGS) entry which is preliminary data.</text>
</comment>
<proteinExistence type="predicted"/>
<name>A0A835NBN6_9ROSI</name>
<dbReference type="GO" id="GO:0000480">
    <property type="term" value="P:endonucleolytic cleavage in 5'-ETS of tricistronic rRNA transcript (SSU-rRNA, 5.8S rRNA, LSU-rRNA)"/>
    <property type="evidence" value="ECO:0007669"/>
    <property type="project" value="TreeGrafter"/>
</dbReference>
<sequence length="135" mass="14592">MSFVATPKAGIAARELMVSVGSKAFIAKKGQEFCFGGGGGIGLEELPVICGNALEEARGNEFELATDYYISHYLPTLLEGCDVEHLRDFLRGCAEVFPLISMDRSSSHAAETALKSLSMHLQYDEACSVIGLFCY</sequence>
<dbReference type="GO" id="GO:0030688">
    <property type="term" value="C:preribosome, small subunit precursor"/>
    <property type="evidence" value="ECO:0007669"/>
    <property type="project" value="TreeGrafter"/>
</dbReference>
<reference evidence="1 2" key="1">
    <citation type="submission" date="2020-10" db="EMBL/GenBank/DDBJ databases">
        <title>Plant Genome Project.</title>
        <authorList>
            <person name="Zhang R.-G."/>
        </authorList>
    </citation>
    <scope>NUCLEOTIDE SEQUENCE [LARGE SCALE GENOMIC DNA]</scope>
    <source>
        <strain evidence="1">FAFU-HL-1</strain>
        <tissue evidence="1">Leaf</tissue>
    </source>
</reference>